<proteinExistence type="predicted"/>
<dbReference type="EnsemblPlants" id="AVESA.00010b.r2.4AG0576590.1">
    <property type="protein sequence ID" value="AVESA.00010b.r2.4AG0576590.1.CDS.1"/>
    <property type="gene ID" value="AVESA.00010b.r2.4AG0576590"/>
</dbReference>
<organism evidence="1 2">
    <name type="scientific">Avena sativa</name>
    <name type="common">Oat</name>
    <dbReference type="NCBI Taxonomy" id="4498"/>
    <lineage>
        <taxon>Eukaryota</taxon>
        <taxon>Viridiplantae</taxon>
        <taxon>Streptophyta</taxon>
        <taxon>Embryophyta</taxon>
        <taxon>Tracheophyta</taxon>
        <taxon>Spermatophyta</taxon>
        <taxon>Magnoliopsida</taxon>
        <taxon>Liliopsida</taxon>
        <taxon>Poales</taxon>
        <taxon>Poaceae</taxon>
        <taxon>BOP clade</taxon>
        <taxon>Pooideae</taxon>
        <taxon>Poodae</taxon>
        <taxon>Poeae</taxon>
        <taxon>Poeae Chloroplast Group 1 (Aveneae type)</taxon>
        <taxon>Aveninae</taxon>
        <taxon>Avena</taxon>
    </lineage>
</organism>
<evidence type="ECO:0000313" key="2">
    <source>
        <dbReference type="Proteomes" id="UP001732700"/>
    </source>
</evidence>
<protein>
    <submittedName>
        <fullName evidence="1">Uncharacterized protein</fullName>
    </submittedName>
</protein>
<reference evidence="1" key="1">
    <citation type="submission" date="2021-05" db="EMBL/GenBank/DDBJ databases">
        <authorList>
            <person name="Scholz U."/>
            <person name="Mascher M."/>
            <person name="Fiebig A."/>
        </authorList>
    </citation>
    <scope>NUCLEOTIDE SEQUENCE [LARGE SCALE GENOMIC DNA]</scope>
</reference>
<dbReference type="Proteomes" id="UP001732700">
    <property type="component" value="Chromosome 4A"/>
</dbReference>
<accession>A0ACD5W8H8</accession>
<sequence length="124" mass="14751">MNAPEYLSVRFHFRGQFEYIGKEWLYKGGRTGMSTVHMLKLPLPELKRHLADHVSFSTDFLEKTALCWKDKEFRAALMRLEDQAIVMYMAKYATDADVMDLYARHPIEEEFEDHVMEEMQIVER</sequence>
<evidence type="ECO:0000313" key="1">
    <source>
        <dbReference type="EnsemblPlants" id="AVESA.00010b.r2.4AG0576590.1.CDS.1"/>
    </source>
</evidence>
<keyword evidence="2" id="KW-1185">Reference proteome</keyword>
<reference evidence="1" key="2">
    <citation type="submission" date="2025-09" db="UniProtKB">
        <authorList>
            <consortium name="EnsemblPlants"/>
        </authorList>
    </citation>
    <scope>IDENTIFICATION</scope>
</reference>
<name>A0ACD5W8H8_AVESA</name>